<gene>
    <name evidence="1" type="ORF">CK203_018514</name>
</gene>
<sequence length="78" mass="9375">MSTLSRSQSSVMGGEDYFMWREKMERCQRENDRQMWTLFRQMKQLKEENEELQTQMSSSGPFLESAHSELTHDFEANF</sequence>
<dbReference type="Proteomes" id="UP000288805">
    <property type="component" value="Unassembled WGS sequence"/>
</dbReference>
<evidence type="ECO:0000313" key="2">
    <source>
        <dbReference type="Proteomes" id="UP000288805"/>
    </source>
</evidence>
<proteinExistence type="predicted"/>
<reference evidence="1 2" key="1">
    <citation type="journal article" date="2018" name="PLoS Genet.">
        <title>Population sequencing reveals clonal diversity and ancestral inbreeding in the grapevine cultivar Chardonnay.</title>
        <authorList>
            <person name="Roach M.J."/>
            <person name="Johnson D.L."/>
            <person name="Bohlmann J."/>
            <person name="van Vuuren H.J."/>
            <person name="Jones S.J."/>
            <person name="Pretorius I.S."/>
            <person name="Schmidt S.A."/>
            <person name="Borneman A.R."/>
        </authorList>
    </citation>
    <scope>NUCLEOTIDE SEQUENCE [LARGE SCALE GENOMIC DNA]</scope>
    <source>
        <strain evidence="2">cv. Chardonnay</strain>
        <tissue evidence="1">Leaf</tissue>
    </source>
</reference>
<evidence type="ECO:0000313" key="1">
    <source>
        <dbReference type="EMBL" id="RVX04325.1"/>
    </source>
</evidence>
<accession>A0A438J5U5</accession>
<protein>
    <submittedName>
        <fullName evidence="1">Uncharacterized protein</fullName>
    </submittedName>
</protein>
<dbReference type="AlphaFoldDB" id="A0A438J5U5"/>
<dbReference type="EMBL" id="QGNW01000061">
    <property type="protein sequence ID" value="RVX04325.1"/>
    <property type="molecule type" value="Genomic_DNA"/>
</dbReference>
<organism evidence="1 2">
    <name type="scientific">Vitis vinifera</name>
    <name type="common">Grape</name>
    <dbReference type="NCBI Taxonomy" id="29760"/>
    <lineage>
        <taxon>Eukaryota</taxon>
        <taxon>Viridiplantae</taxon>
        <taxon>Streptophyta</taxon>
        <taxon>Embryophyta</taxon>
        <taxon>Tracheophyta</taxon>
        <taxon>Spermatophyta</taxon>
        <taxon>Magnoliopsida</taxon>
        <taxon>eudicotyledons</taxon>
        <taxon>Gunneridae</taxon>
        <taxon>Pentapetalae</taxon>
        <taxon>rosids</taxon>
        <taxon>Vitales</taxon>
        <taxon>Vitaceae</taxon>
        <taxon>Viteae</taxon>
        <taxon>Vitis</taxon>
    </lineage>
</organism>
<comment type="caution">
    <text evidence="1">The sequence shown here is derived from an EMBL/GenBank/DDBJ whole genome shotgun (WGS) entry which is preliminary data.</text>
</comment>
<name>A0A438J5U5_VITVI</name>